<protein>
    <recommendedName>
        <fullName evidence="4">Periplasmic binding protein domain-containing protein</fullName>
    </recommendedName>
</protein>
<organism evidence="5 6">
    <name type="scientific">Candidatus Lumbricidiphila eiseniae</name>
    <dbReference type="NCBI Taxonomy" id="1969409"/>
    <lineage>
        <taxon>Bacteria</taxon>
        <taxon>Bacillati</taxon>
        <taxon>Actinomycetota</taxon>
        <taxon>Actinomycetes</taxon>
        <taxon>Micrococcales</taxon>
        <taxon>Microbacteriaceae</taxon>
        <taxon>Candidatus Lumbricidiphila</taxon>
    </lineage>
</organism>
<dbReference type="InterPro" id="IPR025997">
    <property type="entry name" value="SBP_2_dom"/>
</dbReference>
<evidence type="ECO:0000313" key="5">
    <source>
        <dbReference type="EMBL" id="PDQ36238.1"/>
    </source>
</evidence>
<comment type="caution">
    <text evidence="5">The sequence shown here is derived from an EMBL/GenBank/DDBJ whole genome shotgun (WGS) entry which is preliminary data.</text>
</comment>
<evidence type="ECO:0000259" key="4">
    <source>
        <dbReference type="Pfam" id="PF13407"/>
    </source>
</evidence>
<proteinExistence type="inferred from homology"/>
<dbReference type="Gene3D" id="3.40.50.2300">
    <property type="match status" value="2"/>
</dbReference>
<feature type="domain" description="Periplasmic binding protein" evidence="4">
    <location>
        <begin position="80"/>
        <end position="332"/>
    </location>
</feature>
<name>A0A2A6FUB0_9MICO</name>
<evidence type="ECO:0000256" key="1">
    <source>
        <dbReference type="ARBA" id="ARBA00004196"/>
    </source>
</evidence>
<dbReference type="GO" id="GO:0030313">
    <property type="term" value="C:cell envelope"/>
    <property type="evidence" value="ECO:0007669"/>
    <property type="project" value="UniProtKB-SubCell"/>
</dbReference>
<dbReference type="AlphaFoldDB" id="A0A2A6FUB0"/>
<comment type="subcellular location">
    <subcellularLocation>
        <location evidence="1">Cell envelope</location>
    </subcellularLocation>
</comment>
<comment type="similarity">
    <text evidence="2">Belongs to the bacterial solute-binding protein 2 family.</text>
</comment>
<evidence type="ECO:0000256" key="3">
    <source>
        <dbReference type="ARBA" id="ARBA00022729"/>
    </source>
</evidence>
<dbReference type="Pfam" id="PF13407">
    <property type="entry name" value="Peripla_BP_4"/>
    <property type="match status" value="1"/>
</dbReference>
<dbReference type="Proteomes" id="UP000219994">
    <property type="component" value="Unassembled WGS sequence"/>
</dbReference>
<dbReference type="GO" id="GO:0030246">
    <property type="term" value="F:carbohydrate binding"/>
    <property type="evidence" value="ECO:0007669"/>
    <property type="project" value="UniProtKB-ARBA"/>
</dbReference>
<dbReference type="InterPro" id="IPR028082">
    <property type="entry name" value="Peripla_BP_I"/>
</dbReference>
<gene>
    <name evidence="5" type="ORF">B5766_01820</name>
</gene>
<dbReference type="PANTHER" id="PTHR46847">
    <property type="entry name" value="D-ALLOSE-BINDING PERIPLASMIC PROTEIN-RELATED"/>
    <property type="match status" value="1"/>
</dbReference>
<dbReference type="SUPFAM" id="SSF53822">
    <property type="entry name" value="Periplasmic binding protein-like I"/>
    <property type="match status" value="1"/>
</dbReference>
<evidence type="ECO:0000256" key="2">
    <source>
        <dbReference type="ARBA" id="ARBA00007639"/>
    </source>
</evidence>
<dbReference type="EMBL" id="NAEP01000021">
    <property type="protein sequence ID" value="PDQ36238.1"/>
    <property type="molecule type" value="Genomic_DNA"/>
</dbReference>
<evidence type="ECO:0000313" key="6">
    <source>
        <dbReference type="Proteomes" id="UP000219994"/>
    </source>
</evidence>
<accession>A0A2A6FUB0</accession>
<keyword evidence="3" id="KW-0732">Signal</keyword>
<sequence length="361" mass="37003">MVVFAGARTTAFTGLREPVIKEEHHMHLSHSKNRRGQRAITAGVVIAATALLATACTSTAPPASTTSATKALKVGVIMLQGDTYYQGIQSGLEAAVKADGGTVTTGLSNNDPATEAQVAQNMIQAKMDMILMQPAADDASLPAMKAITAAGIKLVCYGNCLGNSIDPAIVSGSIQSDNTALGTGTGAAAAAYIKSKLNGTAKIAILNCDIASACKLRKAGFKQALTDAGVNATYVTDQEAYLTDKATTVTTGILTANSDLDMIWASNDGGSSGATLAVNNAGKKIPVFGTDISAQLAQFLEAPDNVLQVTTGQDPIKTAQGAYQMGKNAVAGIPNNPANVQLPGIVYDRSNPATINQFLGK</sequence>
<reference evidence="6" key="1">
    <citation type="submission" date="2017-03" db="EMBL/GenBank/DDBJ databases">
        <authorList>
            <person name="Lund M.B."/>
        </authorList>
    </citation>
    <scope>NUCLEOTIDE SEQUENCE [LARGE SCALE GENOMIC DNA]</scope>
</reference>
<dbReference type="PANTHER" id="PTHR46847:SF1">
    <property type="entry name" value="D-ALLOSE-BINDING PERIPLASMIC PROTEIN-RELATED"/>
    <property type="match status" value="1"/>
</dbReference>